<accession>A0A380B9L9</accession>
<dbReference type="GO" id="GO:0009252">
    <property type="term" value="P:peptidoglycan biosynthetic process"/>
    <property type="evidence" value="ECO:0007669"/>
    <property type="project" value="UniProtKB-KW"/>
</dbReference>
<feature type="transmembrane region" description="Helical" evidence="17">
    <location>
        <begin position="122"/>
        <end position="141"/>
    </location>
</feature>
<gene>
    <name evidence="18" type="primary">uppP_1</name>
    <name evidence="18" type="ORF">NCTC4822_00005</name>
</gene>
<evidence type="ECO:0000256" key="6">
    <source>
        <dbReference type="ARBA" id="ARBA00022692"/>
    </source>
</evidence>
<dbReference type="GO" id="GO:0050380">
    <property type="term" value="F:undecaprenyl-diphosphatase activity"/>
    <property type="evidence" value="ECO:0007669"/>
    <property type="project" value="UniProtKB-EC"/>
</dbReference>
<dbReference type="EC" id="3.6.1.27" evidence="3"/>
<evidence type="ECO:0000256" key="11">
    <source>
        <dbReference type="ARBA" id="ARBA00023136"/>
    </source>
</evidence>
<sequence>MIAADKLGPKYPKVKTLDQITYKQAFTVGLVQCLSLWPGFSRSGATISGGVLFGMNHRTAADFTFIMAVPIMMGASLVSVLKNWEHMEMDYLSFYVVGFISAFIFALISIRFFLALISKVKLMPFAIYRIVLAVILAIIVFL</sequence>
<evidence type="ECO:0000256" key="17">
    <source>
        <dbReference type="SAM" id="Phobius"/>
    </source>
</evidence>
<comment type="catalytic activity">
    <reaction evidence="16">
        <text>di-trans,octa-cis-undecaprenyl diphosphate + H2O = di-trans,octa-cis-undecaprenyl phosphate + phosphate + H(+)</text>
        <dbReference type="Rhea" id="RHEA:28094"/>
        <dbReference type="ChEBI" id="CHEBI:15377"/>
        <dbReference type="ChEBI" id="CHEBI:15378"/>
        <dbReference type="ChEBI" id="CHEBI:43474"/>
        <dbReference type="ChEBI" id="CHEBI:58405"/>
        <dbReference type="ChEBI" id="CHEBI:60392"/>
        <dbReference type="EC" id="3.6.1.27"/>
    </reaction>
</comment>
<evidence type="ECO:0000256" key="3">
    <source>
        <dbReference type="ARBA" id="ARBA00012374"/>
    </source>
</evidence>
<evidence type="ECO:0000256" key="10">
    <source>
        <dbReference type="ARBA" id="ARBA00022989"/>
    </source>
</evidence>
<dbReference type="PANTHER" id="PTHR30622">
    <property type="entry name" value="UNDECAPRENYL-DIPHOSPHATASE"/>
    <property type="match status" value="1"/>
</dbReference>
<evidence type="ECO:0000256" key="2">
    <source>
        <dbReference type="ARBA" id="ARBA00010621"/>
    </source>
</evidence>
<evidence type="ECO:0000256" key="16">
    <source>
        <dbReference type="ARBA" id="ARBA00047594"/>
    </source>
</evidence>
<comment type="subcellular location">
    <subcellularLocation>
        <location evidence="1">Cell membrane</location>
        <topology evidence="1">Multi-pass membrane protein</topology>
    </subcellularLocation>
</comment>
<evidence type="ECO:0000256" key="5">
    <source>
        <dbReference type="ARBA" id="ARBA00022475"/>
    </source>
</evidence>
<dbReference type="GO" id="GO:0046677">
    <property type="term" value="P:response to antibiotic"/>
    <property type="evidence" value="ECO:0007669"/>
    <property type="project" value="UniProtKB-KW"/>
</dbReference>
<evidence type="ECO:0000256" key="4">
    <source>
        <dbReference type="ARBA" id="ARBA00021581"/>
    </source>
</evidence>
<evidence type="ECO:0000256" key="9">
    <source>
        <dbReference type="ARBA" id="ARBA00022984"/>
    </source>
</evidence>
<evidence type="ECO:0000256" key="7">
    <source>
        <dbReference type="ARBA" id="ARBA00022801"/>
    </source>
</evidence>
<comment type="similarity">
    <text evidence="2">Belongs to the UppP family.</text>
</comment>
<keyword evidence="6 17" id="KW-0812">Transmembrane</keyword>
<dbReference type="GO" id="GO:0071555">
    <property type="term" value="P:cell wall organization"/>
    <property type="evidence" value="ECO:0007669"/>
    <property type="project" value="UniProtKB-KW"/>
</dbReference>
<dbReference type="PANTHER" id="PTHR30622:SF3">
    <property type="entry name" value="UNDECAPRENYL-DIPHOSPHATASE"/>
    <property type="match status" value="1"/>
</dbReference>
<organism evidence="18 19">
    <name type="scientific">Sporosarcina pasteurii</name>
    <name type="common">Bacillus pasteurii</name>
    <dbReference type="NCBI Taxonomy" id="1474"/>
    <lineage>
        <taxon>Bacteria</taxon>
        <taxon>Bacillati</taxon>
        <taxon>Bacillota</taxon>
        <taxon>Bacilli</taxon>
        <taxon>Bacillales</taxon>
        <taxon>Caryophanaceae</taxon>
        <taxon>Sporosarcina</taxon>
    </lineage>
</organism>
<feature type="transmembrane region" description="Helical" evidence="17">
    <location>
        <begin position="60"/>
        <end position="80"/>
    </location>
</feature>
<evidence type="ECO:0000313" key="19">
    <source>
        <dbReference type="Proteomes" id="UP000254519"/>
    </source>
</evidence>
<keyword evidence="5" id="KW-1003">Cell membrane</keyword>
<reference evidence="18 19" key="1">
    <citation type="submission" date="2018-06" db="EMBL/GenBank/DDBJ databases">
        <authorList>
            <consortium name="Pathogen Informatics"/>
            <person name="Doyle S."/>
        </authorList>
    </citation>
    <scope>NUCLEOTIDE SEQUENCE [LARGE SCALE GENOMIC DNA]</scope>
    <source>
        <strain evidence="19">ATCC 11859 / DSM 33 / NCIB 8841 / NCTC 4822</strain>
    </source>
</reference>
<evidence type="ECO:0000256" key="8">
    <source>
        <dbReference type="ARBA" id="ARBA00022960"/>
    </source>
</evidence>
<evidence type="ECO:0000256" key="13">
    <source>
        <dbReference type="ARBA" id="ARBA00023316"/>
    </source>
</evidence>
<evidence type="ECO:0000256" key="15">
    <source>
        <dbReference type="ARBA" id="ARBA00032932"/>
    </source>
</evidence>
<proteinExistence type="inferred from homology"/>
<dbReference type="EMBL" id="UGYZ01000001">
    <property type="protein sequence ID" value="SUI97716.1"/>
    <property type="molecule type" value="Genomic_DNA"/>
</dbReference>
<dbReference type="GO" id="GO:0008360">
    <property type="term" value="P:regulation of cell shape"/>
    <property type="evidence" value="ECO:0007669"/>
    <property type="project" value="UniProtKB-KW"/>
</dbReference>
<evidence type="ECO:0000313" key="18">
    <source>
        <dbReference type="EMBL" id="SUI97716.1"/>
    </source>
</evidence>
<dbReference type="InterPro" id="IPR003824">
    <property type="entry name" value="UppP"/>
</dbReference>
<evidence type="ECO:0000256" key="1">
    <source>
        <dbReference type="ARBA" id="ARBA00004651"/>
    </source>
</evidence>
<name>A0A380B9L9_SPOPA</name>
<evidence type="ECO:0000256" key="14">
    <source>
        <dbReference type="ARBA" id="ARBA00032707"/>
    </source>
</evidence>
<keyword evidence="9" id="KW-0573">Peptidoglycan synthesis</keyword>
<evidence type="ECO:0000256" key="12">
    <source>
        <dbReference type="ARBA" id="ARBA00023251"/>
    </source>
</evidence>
<dbReference type="AlphaFoldDB" id="A0A380B9L9"/>
<keyword evidence="11 17" id="KW-0472">Membrane</keyword>
<protein>
    <recommendedName>
        <fullName evidence="4">Undecaprenyl-diphosphatase</fullName>
        <ecNumber evidence="3">3.6.1.27</ecNumber>
    </recommendedName>
    <alternativeName>
        <fullName evidence="15">Bacitracin resistance protein</fullName>
    </alternativeName>
    <alternativeName>
        <fullName evidence="14">Undecaprenyl pyrophosphate phosphatase</fullName>
    </alternativeName>
</protein>
<dbReference type="Proteomes" id="UP000254519">
    <property type="component" value="Unassembled WGS sequence"/>
</dbReference>
<dbReference type="GO" id="GO:0005886">
    <property type="term" value="C:plasma membrane"/>
    <property type="evidence" value="ECO:0007669"/>
    <property type="project" value="UniProtKB-SubCell"/>
</dbReference>
<dbReference type="Pfam" id="PF02673">
    <property type="entry name" value="BacA"/>
    <property type="match status" value="1"/>
</dbReference>
<feature type="transmembrane region" description="Helical" evidence="17">
    <location>
        <begin position="92"/>
        <end position="116"/>
    </location>
</feature>
<keyword evidence="19" id="KW-1185">Reference proteome</keyword>
<keyword evidence="12" id="KW-0046">Antibiotic resistance</keyword>
<keyword evidence="7 18" id="KW-0378">Hydrolase</keyword>
<keyword evidence="10 17" id="KW-1133">Transmembrane helix</keyword>
<keyword evidence="8" id="KW-0133">Cell shape</keyword>
<keyword evidence="13" id="KW-0961">Cell wall biogenesis/degradation</keyword>